<dbReference type="Proteomes" id="UP000548423">
    <property type="component" value="Unassembled WGS sequence"/>
</dbReference>
<proteinExistence type="predicted"/>
<comment type="caution">
    <text evidence="1">The sequence shown here is derived from an EMBL/GenBank/DDBJ whole genome shotgun (WGS) entry which is preliminary data.</text>
</comment>
<name>A0A852TCS7_9BACI</name>
<sequence length="52" mass="6326">MISLKKEETNEIDQEEEEKRYLLDLMKMQNEALKRIYKNTIDNEKNINPKGR</sequence>
<reference evidence="2" key="2">
    <citation type="submission" date="2020-08" db="EMBL/GenBank/DDBJ databases">
        <title>The Agave Microbiome: Exploring the role of microbial communities in plant adaptations to desert environments.</title>
        <authorList>
            <person name="Partida-Martinez L.P."/>
        </authorList>
    </citation>
    <scope>NUCLEOTIDE SEQUENCE [LARGE SCALE GENOMIC DNA]</scope>
    <source>
        <strain evidence="2">AT2.8</strain>
    </source>
</reference>
<reference evidence="2" key="1">
    <citation type="submission" date="2020-07" db="EMBL/GenBank/DDBJ databases">
        <authorList>
            <person name="Partida-Martinez L."/>
            <person name="Huntemann M."/>
            <person name="Clum A."/>
            <person name="Wang J."/>
            <person name="Palaniappan K."/>
            <person name="Ritter S."/>
            <person name="Chen I.-M."/>
            <person name="Stamatis D."/>
            <person name="Reddy T."/>
            <person name="O'Malley R."/>
            <person name="Daum C."/>
            <person name="Shapiro N."/>
            <person name="Ivanova N."/>
            <person name="Kyrpides N."/>
            <person name="Woyke T."/>
        </authorList>
    </citation>
    <scope>NUCLEOTIDE SEQUENCE [LARGE SCALE GENOMIC DNA]</scope>
    <source>
        <strain evidence="2">AT2.8</strain>
    </source>
</reference>
<dbReference type="EMBL" id="JACCBX010000007">
    <property type="protein sequence ID" value="NYE06630.1"/>
    <property type="molecule type" value="Genomic_DNA"/>
</dbReference>
<evidence type="ECO:0000313" key="1">
    <source>
        <dbReference type="EMBL" id="NYE06630.1"/>
    </source>
</evidence>
<gene>
    <name evidence="1" type="ORF">F4694_003410</name>
</gene>
<protein>
    <submittedName>
        <fullName evidence="1">Uncharacterized protein</fullName>
    </submittedName>
</protein>
<organism evidence="1 2">
    <name type="scientific">Neobacillus niacini</name>
    <dbReference type="NCBI Taxonomy" id="86668"/>
    <lineage>
        <taxon>Bacteria</taxon>
        <taxon>Bacillati</taxon>
        <taxon>Bacillota</taxon>
        <taxon>Bacilli</taxon>
        <taxon>Bacillales</taxon>
        <taxon>Bacillaceae</taxon>
        <taxon>Neobacillus</taxon>
    </lineage>
</organism>
<dbReference type="AlphaFoldDB" id="A0A852TCS7"/>
<evidence type="ECO:0000313" key="2">
    <source>
        <dbReference type="Proteomes" id="UP000548423"/>
    </source>
</evidence>
<accession>A0A852TCS7</accession>